<dbReference type="Proteomes" id="UP000270219">
    <property type="component" value="Unassembled WGS sequence"/>
</dbReference>
<dbReference type="PANTHER" id="PTHR39157:SF1">
    <property type="entry name" value="DOXX FAMILY PROTEIN"/>
    <property type="match status" value="1"/>
</dbReference>
<keyword evidence="1" id="KW-0812">Transmembrane</keyword>
<feature type="domain" description="TQO small subunit DoxD" evidence="2">
    <location>
        <begin position="17"/>
        <end position="155"/>
    </location>
</feature>
<keyword evidence="1" id="KW-0472">Membrane</keyword>
<dbReference type="AlphaFoldDB" id="A0A498D6L5"/>
<dbReference type="Pfam" id="PF04173">
    <property type="entry name" value="DoxD"/>
    <property type="match status" value="1"/>
</dbReference>
<dbReference type="EMBL" id="RCHR01000005">
    <property type="protein sequence ID" value="RLL42794.1"/>
    <property type="molecule type" value="Genomic_DNA"/>
</dbReference>
<dbReference type="RefSeq" id="WP_121524161.1">
    <property type="nucleotide sequence ID" value="NZ_RCHR01000005.1"/>
</dbReference>
<dbReference type="PANTHER" id="PTHR39157">
    <property type="entry name" value="INTEGRAL MEMBRANE PROTEIN-RELATED"/>
    <property type="match status" value="1"/>
</dbReference>
<accession>A0A498D6L5</accession>
<protein>
    <submittedName>
        <fullName evidence="3">DoxX family protein</fullName>
    </submittedName>
</protein>
<sequence>MIMEFIRTNKLVAAVLAVLRVYLGYTWLMGGIGKLQSGAFDASGFIQGAIANAGGEAPTVQGWWATFLETVALPNAGLFSTLVMWGEILVGIALILGIFTNFAALMGIAMNFSFLFSGTISVNGQMILMTIFVIIAGYNAGRYGLDRWVIPFLKENTPIVKDKKEAVAA</sequence>
<dbReference type="InterPro" id="IPR007301">
    <property type="entry name" value="DoxD"/>
</dbReference>
<comment type="caution">
    <text evidence="3">The sequence shown here is derived from an EMBL/GenBank/DDBJ whole genome shotgun (WGS) entry which is preliminary data.</text>
</comment>
<proteinExistence type="predicted"/>
<organism evidence="3 4">
    <name type="scientific">Oceanobacillus piezotolerans</name>
    <dbReference type="NCBI Taxonomy" id="2448030"/>
    <lineage>
        <taxon>Bacteria</taxon>
        <taxon>Bacillati</taxon>
        <taxon>Bacillota</taxon>
        <taxon>Bacilli</taxon>
        <taxon>Bacillales</taxon>
        <taxon>Bacillaceae</taxon>
        <taxon>Oceanobacillus</taxon>
    </lineage>
</organism>
<keyword evidence="4" id="KW-1185">Reference proteome</keyword>
<dbReference type="OrthoDB" id="26941at2"/>
<keyword evidence="1" id="KW-1133">Transmembrane helix</keyword>
<evidence type="ECO:0000313" key="3">
    <source>
        <dbReference type="EMBL" id="RLL42794.1"/>
    </source>
</evidence>
<evidence type="ECO:0000259" key="2">
    <source>
        <dbReference type="Pfam" id="PF04173"/>
    </source>
</evidence>
<evidence type="ECO:0000256" key="1">
    <source>
        <dbReference type="SAM" id="Phobius"/>
    </source>
</evidence>
<evidence type="ECO:0000313" key="4">
    <source>
        <dbReference type="Proteomes" id="UP000270219"/>
    </source>
</evidence>
<feature type="transmembrane region" description="Helical" evidence="1">
    <location>
        <begin position="88"/>
        <end position="114"/>
    </location>
</feature>
<name>A0A498D6L5_9BACI</name>
<gene>
    <name evidence="3" type="ORF">D8M04_14685</name>
</gene>
<reference evidence="3 4" key="1">
    <citation type="submission" date="2018-10" db="EMBL/GenBank/DDBJ databases">
        <title>Oceanobacillus sp. YLB-02 draft genome.</title>
        <authorList>
            <person name="Yu L."/>
        </authorList>
    </citation>
    <scope>NUCLEOTIDE SEQUENCE [LARGE SCALE GENOMIC DNA]</scope>
    <source>
        <strain evidence="3 4">YLB-02</strain>
    </source>
</reference>